<keyword evidence="4" id="KW-0067">ATP-binding</keyword>
<dbReference type="InterPro" id="IPR027417">
    <property type="entry name" value="P-loop_NTPase"/>
</dbReference>
<dbReference type="GO" id="GO:0004386">
    <property type="term" value="F:helicase activity"/>
    <property type="evidence" value="ECO:0007669"/>
    <property type="project" value="UniProtKB-KW"/>
</dbReference>
<organism evidence="6">
    <name type="scientific">hydrothermal vent metagenome</name>
    <dbReference type="NCBI Taxonomy" id="652676"/>
    <lineage>
        <taxon>unclassified sequences</taxon>
        <taxon>metagenomes</taxon>
        <taxon>ecological metagenomes</taxon>
    </lineage>
</organism>
<keyword evidence="3" id="KW-0347">Helicase</keyword>
<protein>
    <recommendedName>
        <fullName evidence="5">UvrD-like helicase C-terminal domain-containing protein</fullName>
    </recommendedName>
</protein>
<dbReference type="InterPro" id="IPR014017">
    <property type="entry name" value="DNA_helicase_UvrD-like_C"/>
</dbReference>
<proteinExistence type="predicted"/>
<evidence type="ECO:0000256" key="4">
    <source>
        <dbReference type="ARBA" id="ARBA00022840"/>
    </source>
</evidence>
<keyword evidence="2" id="KW-0378">Hydrolase</keyword>
<accession>A0A3B0WTP5</accession>
<name>A0A3B0WTP5_9ZZZZ</name>
<reference evidence="6" key="1">
    <citation type="submission" date="2018-06" db="EMBL/GenBank/DDBJ databases">
        <authorList>
            <person name="Zhirakovskaya E."/>
        </authorList>
    </citation>
    <scope>NUCLEOTIDE SEQUENCE</scope>
</reference>
<gene>
    <name evidence="6" type="ORF">MNBD_GAMMA07-1547</name>
</gene>
<evidence type="ECO:0000313" key="6">
    <source>
        <dbReference type="EMBL" id="VAW55900.1"/>
    </source>
</evidence>
<dbReference type="AlphaFoldDB" id="A0A3B0WTP5"/>
<dbReference type="GO" id="GO:0016787">
    <property type="term" value="F:hydrolase activity"/>
    <property type="evidence" value="ECO:0007669"/>
    <property type="project" value="UniProtKB-KW"/>
</dbReference>
<keyword evidence="1" id="KW-0547">Nucleotide-binding</keyword>
<dbReference type="Pfam" id="PF13361">
    <property type="entry name" value="UvrD_C"/>
    <property type="match status" value="1"/>
</dbReference>
<evidence type="ECO:0000259" key="5">
    <source>
        <dbReference type="Pfam" id="PF13361"/>
    </source>
</evidence>
<evidence type="ECO:0000256" key="3">
    <source>
        <dbReference type="ARBA" id="ARBA00022806"/>
    </source>
</evidence>
<evidence type="ECO:0000256" key="2">
    <source>
        <dbReference type="ARBA" id="ARBA00022801"/>
    </source>
</evidence>
<sequence length="114" mass="13213">MSNHKGEYEDNIDIFRGFFKESMGVVINTCHGVKGEEYETVIAFGMLNGHIPNWGDIINQPVHVSNNSESKMMYVILSRAKKNLYLIAESSRQTKSRRPYETSPLLQRYIYTYD</sequence>
<dbReference type="SUPFAM" id="SSF52540">
    <property type="entry name" value="P-loop containing nucleoside triphosphate hydrolases"/>
    <property type="match status" value="1"/>
</dbReference>
<evidence type="ECO:0000256" key="1">
    <source>
        <dbReference type="ARBA" id="ARBA00022741"/>
    </source>
</evidence>
<feature type="domain" description="UvrD-like helicase C-terminal" evidence="5">
    <location>
        <begin position="24"/>
        <end position="89"/>
    </location>
</feature>
<dbReference type="Gene3D" id="3.40.50.300">
    <property type="entry name" value="P-loop containing nucleotide triphosphate hydrolases"/>
    <property type="match status" value="1"/>
</dbReference>
<dbReference type="EMBL" id="UOFF01000135">
    <property type="protein sequence ID" value="VAW55900.1"/>
    <property type="molecule type" value="Genomic_DNA"/>
</dbReference>
<dbReference type="GO" id="GO:0005524">
    <property type="term" value="F:ATP binding"/>
    <property type="evidence" value="ECO:0007669"/>
    <property type="project" value="UniProtKB-KW"/>
</dbReference>